<feature type="domain" description="Thioesterase" evidence="7">
    <location>
        <begin position="2"/>
        <end position="224"/>
    </location>
</feature>
<dbReference type="AlphaFoldDB" id="A0A398B6I2"/>
<dbReference type="PANTHER" id="PTHR11487">
    <property type="entry name" value="THIOESTERASE"/>
    <property type="match status" value="1"/>
</dbReference>
<organism evidence="8 9">
    <name type="scientific">Mesobacillus zeae</name>
    <dbReference type="NCBI Taxonomy" id="1917180"/>
    <lineage>
        <taxon>Bacteria</taxon>
        <taxon>Bacillati</taxon>
        <taxon>Bacillota</taxon>
        <taxon>Bacilli</taxon>
        <taxon>Bacillales</taxon>
        <taxon>Bacillaceae</taxon>
        <taxon>Mesobacillus</taxon>
    </lineage>
</organism>
<dbReference type="EMBL" id="QWVT01000028">
    <property type="protein sequence ID" value="RID83366.1"/>
    <property type="molecule type" value="Genomic_DNA"/>
</dbReference>
<name>A0A398B6I2_9BACI</name>
<dbReference type="FunFam" id="3.40.50.1820:FF:000153">
    <property type="entry name" value="Surfactin synthase thioesterase subunit"/>
    <property type="match status" value="1"/>
</dbReference>
<dbReference type="PANTHER" id="PTHR11487:SF0">
    <property type="entry name" value="S-ACYL FATTY ACID SYNTHASE THIOESTERASE, MEDIUM CHAIN"/>
    <property type="match status" value="1"/>
</dbReference>
<comment type="similarity">
    <text evidence="1">Belongs to the thioesterase family.</text>
</comment>
<dbReference type="GO" id="GO:0006633">
    <property type="term" value="P:fatty acid biosynthetic process"/>
    <property type="evidence" value="ECO:0007669"/>
    <property type="project" value="UniProtKB-KW"/>
</dbReference>
<keyword evidence="3" id="KW-0378">Hydrolase</keyword>
<gene>
    <name evidence="8" type="ORF">D1970_15795</name>
</gene>
<proteinExistence type="inferred from homology"/>
<dbReference type="InterPro" id="IPR029058">
    <property type="entry name" value="AB_hydrolase_fold"/>
</dbReference>
<evidence type="ECO:0000313" key="9">
    <source>
        <dbReference type="Proteomes" id="UP000265816"/>
    </source>
</evidence>
<sequence>MKLFCLPYAGSSATVYMKWKKYLHHSIQLIPIELAGRGKRIVEPLYTDIEEAVNDIYEKIQDELEDTPYAFFGHSMGSLLAFECIHKIRSQKKRMPETIFFSGKKPPHKKMDKIYHVLPNAEFIKEILEMGGTPKEIVEHKELLQIFIPILKADFRIVETYDYKEKGEVFDCDIVAMNGKQDNLTTDMGEWNKYTSGEFRIYNFDGDHFFIHDHLETVVNLINQELIIRRC</sequence>
<dbReference type="InterPro" id="IPR012223">
    <property type="entry name" value="TEII"/>
</dbReference>
<evidence type="ECO:0000256" key="2">
    <source>
        <dbReference type="ARBA" id="ARBA00022516"/>
    </source>
</evidence>
<dbReference type="Proteomes" id="UP000265816">
    <property type="component" value="Unassembled WGS sequence"/>
</dbReference>
<keyword evidence="4" id="KW-0276">Fatty acid metabolism</keyword>
<evidence type="ECO:0000256" key="3">
    <source>
        <dbReference type="ARBA" id="ARBA00022801"/>
    </source>
</evidence>
<evidence type="ECO:0000256" key="5">
    <source>
        <dbReference type="ARBA" id="ARBA00023098"/>
    </source>
</evidence>
<dbReference type="SUPFAM" id="SSF53474">
    <property type="entry name" value="alpha/beta-Hydrolases"/>
    <property type="match status" value="1"/>
</dbReference>
<keyword evidence="9" id="KW-1185">Reference proteome</keyword>
<keyword evidence="5" id="KW-0443">Lipid metabolism</keyword>
<dbReference type="GO" id="GO:0016788">
    <property type="term" value="F:hydrolase activity, acting on ester bonds"/>
    <property type="evidence" value="ECO:0007669"/>
    <property type="project" value="UniProtKB-ARBA"/>
</dbReference>
<dbReference type="Gene3D" id="3.40.50.1820">
    <property type="entry name" value="alpha/beta hydrolase"/>
    <property type="match status" value="1"/>
</dbReference>
<evidence type="ECO:0000313" key="8">
    <source>
        <dbReference type="EMBL" id="RID83366.1"/>
    </source>
</evidence>
<dbReference type="OrthoDB" id="2213423at2"/>
<keyword evidence="2" id="KW-0444">Lipid biosynthesis</keyword>
<protein>
    <submittedName>
        <fullName evidence="8">Thioesterase</fullName>
    </submittedName>
</protein>
<dbReference type="Pfam" id="PF00975">
    <property type="entry name" value="Thioesterase"/>
    <property type="match status" value="1"/>
</dbReference>
<evidence type="ECO:0000256" key="6">
    <source>
        <dbReference type="ARBA" id="ARBA00023160"/>
    </source>
</evidence>
<keyword evidence="6" id="KW-0275">Fatty acid biosynthesis</keyword>
<reference evidence="8 9" key="1">
    <citation type="submission" date="2018-08" db="EMBL/GenBank/DDBJ databases">
        <title>Bacillus jemisoniae sp. nov., Bacillus chryseoplanitiae sp. nov., Bacillus resnikiae sp. nov., and Bacillus frankliniae sp. nov., isolated from Viking spacecraft and associated surfaces.</title>
        <authorList>
            <person name="Seuylemezian A."/>
            <person name="Vaishampayan P."/>
        </authorList>
    </citation>
    <scope>NUCLEOTIDE SEQUENCE [LARGE SCALE GENOMIC DNA]</scope>
    <source>
        <strain evidence="8 9">JJ-247</strain>
    </source>
</reference>
<accession>A0A398B6I2</accession>
<evidence type="ECO:0000259" key="7">
    <source>
        <dbReference type="Pfam" id="PF00975"/>
    </source>
</evidence>
<evidence type="ECO:0000256" key="1">
    <source>
        <dbReference type="ARBA" id="ARBA00007169"/>
    </source>
</evidence>
<evidence type="ECO:0000256" key="4">
    <source>
        <dbReference type="ARBA" id="ARBA00022832"/>
    </source>
</evidence>
<comment type="caution">
    <text evidence="8">The sequence shown here is derived from an EMBL/GenBank/DDBJ whole genome shotgun (WGS) entry which is preliminary data.</text>
</comment>
<dbReference type="InterPro" id="IPR001031">
    <property type="entry name" value="Thioesterase"/>
</dbReference>